<sequence length="116" mass="13627">MLRSFLQPQLHQFGHSEVWFQQDGATEHTSKLSMELLTQMFPSRLICIRGDIPWLARLPYLAACDFFLWGYLKAKVYTHKPKTLEELKDAIRLEIAAIPPAMVEKVMLNFRERLHK</sequence>
<keyword evidence="2" id="KW-1185">Reference proteome</keyword>
<dbReference type="Proteomes" id="UP000499080">
    <property type="component" value="Unassembled WGS sequence"/>
</dbReference>
<dbReference type="InterPro" id="IPR036397">
    <property type="entry name" value="RNaseH_sf"/>
</dbReference>
<dbReference type="PANTHER" id="PTHR47326">
    <property type="entry name" value="TRANSPOSABLE ELEMENT TC3 TRANSPOSASE-LIKE PROTEIN"/>
    <property type="match status" value="1"/>
</dbReference>
<organism evidence="1 2">
    <name type="scientific">Araneus ventricosus</name>
    <name type="common">Orbweaver spider</name>
    <name type="synonym">Epeira ventricosa</name>
    <dbReference type="NCBI Taxonomy" id="182803"/>
    <lineage>
        <taxon>Eukaryota</taxon>
        <taxon>Metazoa</taxon>
        <taxon>Ecdysozoa</taxon>
        <taxon>Arthropoda</taxon>
        <taxon>Chelicerata</taxon>
        <taxon>Arachnida</taxon>
        <taxon>Araneae</taxon>
        <taxon>Araneomorphae</taxon>
        <taxon>Entelegynae</taxon>
        <taxon>Araneoidea</taxon>
        <taxon>Araneidae</taxon>
        <taxon>Araneus</taxon>
    </lineage>
</organism>
<dbReference type="EMBL" id="BGPR01028723">
    <property type="protein sequence ID" value="GBO00069.1"/>
    <property type="molecule type" value="Genomic_DNA"/>
</dbReference>
<comment type="caution">
    <text evidence="1">The sequence shown here is derived from an EMBL/GenBank/DDBJ whole genome shotgun (WGS) entry which is preliminary data.</text>
</comment>
<dbReference type="GO" id="GO:0003676">
    <property type="term" value="F:nucleic acid binding"/>
    <property type="evidence" value="ECO:0007669"/>
    <property type="project" value="InterPro"/>
</dbReference>
<dbReference type="AlphaFoldDB" id="A0A4Y2THH3"/>
<reference evidence="1 2" key="1">
    <citation type="journal article" date="2019" name="Sci. Rep.">
        <title>Orb-weaving spider Araneus ventricosus genome elucidates the spidroin gene catalogue.</title>
        <authorList>
            <person name="Kono N."/>
            <person name="Nakamura H."/>
            <person name="Ohtoshi R."/>
            <person name="Moran D.A.P."/>
            <person name="Shinohara A."/>
            <person name="Yoshida Y."/>
            <person name="Fujiwara M."/>
            <person name="Mori M."/>
            <person name="Tomita M."/>
            <person name="Arakawa K."/>
        </authorList>
    </citation>
    <scope>NUCLEOTIDE SEQUENCE [LARGE SCALE GENOMIC DNA]</scope>
</reference>
<evidence type="ECO:0000313" key="1">
    <source>
        <dbReference type="EMBL" id="GBO00069.1"/>
    </source>
</evidence>
<accession>A0A4Y2THH3</accession>
<gene>
    <name evidence="1" type="ORF">AVEN_246996_1</name>
</gene>
<dbReference type="Gene3D" id="3.30.420.10">
    <property type="entry name" value="Ribonuclease H-like superfamily/Ribonuclease H"/>
    <property type="match status" value="1"/>
</dbReference>
<dbReference type="OrthoDB" id="6435261at2759"/>
<name>A0A4Y2THH3_ARAVE</name>
<evidence type="ECO:0008006" key="3">
    <source>
        <dbReference type="Google" id="ProtNLM"/>
    </source>
</evidence>
<proteinExistence type="predicted"/>
<evidence type="ECO:0000313" key="2">
    <source>
        <dbReference type="Proteomes" id="UP000499080"/>
    </source>
</evidence>
<dbReference type="PANTHER" id="PTHR47326:SF1">
    <property type="entry name" value="HTH PSQ-TYPE DOMAIN-CONTAINING PROTEIN"/>
    <property type="match status" value="1"/>
</dbReference>
<protein>
    <recommendedName>
        <fullName evidence="3">Tc1-like transposase DDE domain-containing protein</fullName>
    </recommendedName>
</protein>